<evidence type="ECO:0000256" key="8">
    <source>
        <dbReference type="ARBA" id="ARBA00023136"/>
    </source>
</evidence>
<evidence type="ECO:0000259" key="10">
    <source>
        <dbReference type="PROSITE" id="PS50885"/>
    </source>
</evidence>
<feature type="transmembrane region" description="Helical" evidence="9">
    <location>
        <begin position="20"/>
        <end position="41"/>
    </location>
</feature>
<dbReference type="Gene3D" id="3.30.565.10">
    <property type="entry name" value="Histidine kinase-like ATPase, C-terminal domain"/>
    <property type="match status" value="1"/>
</dbReference>
<evidence type="ECO:0000256" key="5">
    <source>
        <dbReference type="ARBA" id="ARBA00022692"/>
    </source>
</evidence>
<keyword evidence="7 9" id="KW-1133">Transmembrane helix</keyword>
<evidence type="ECO:0000256" key="9">
    <source>
        <dbReference type="SAM" id="Phobius"/>
    </source>
</evidence>
<dbReference type="Gene3D" id="1.10.8.500">
    <property type="entry name" value="HAMP domain in histidine kinase"/>
    <property type="match status" value="1"/>
</dbReference>
<dbReference type="CDD" id="cd06225">
    <property type="entry name" value="HAMP"/>
    <property type="match status" value="1"/>
</dbReference>
<keyword evidence="2" id="KW-1003">Cell membrane</keyword>
<dbReference type="InterPro" id="IPR003594">
    <property type="entry name" value="HATPase_dom"/>
</dbReference>
<dbReference type="EMBL" id="LYPB01000076">
    <property type="protein sequence ID" value="OAS16547.1"/>
    <property type="molecule type" value="Genomic_DNA"/>
</dbReference>
<dbReference type="PANTHER" id="PTHR34220">
    <property type="entry name" value="SENSOR HISTIDINE KINASE YPDA"/>
    <property type="match status" value="1"/>
</dbReference>
<dbReference type="Pfam" id="PF00672">
    <property type="entry name" value="HAMP"/>
    <property type="match status" value="1"/>
</dbReference>
<dbReference type="PROSITE" id="PS50885">
    <property type="entry name" value="HAMP"/>
    <property type="match status" value="1"/>
</dbReference>
<dbReference type="GO" id="GO:0005886">
    <property type="term" value="C:plasma membrane"/>
    <property type="evidence" value="ECO:0007669"/>
    <property type="project" value="UniProtKB-SubCell"/>
</dbReference>
<name>A0A198A5Y9_9BACL</name>
<dbReference type="Gene3D" id="3.30.450.20">
    <property type="entry name" value="PAS domain"/>
    <property type="match status" value="1"/>
</dbReference>
<comment type="subcellular location">
    <subcellularLocation>
        <location evidence="1">Cell membrane</location>
        <topology evidence="1">Multi-pass membrane protein</topology>
    </subcellularLocation>
</comment>
<evidence type="ECO:0000256" key="2">
    <source>
        <dbReference type="ARBA" id="ARBA00022475"/>
    </source>
</evidence>
<dbReference type="SUPFAM" id="SSF55874">
    <property type="entry name" value="ATPase domain of HSP90 chaperone/DNA topoisomerase II/histidine kinase"/>
    <property type="match status" value="1"/>
</dbReference>
<dbReference type="InterPro" id="IPR050640">
    <property type="entry name" value="Bact_2-comp_sensor_kinase"/>
</dbReference>
<keyword evidence="4" id="KW-0808">Transferase</keyword>
<keyword evidence="12" id="KW-1185">Reference proteome</keyword>
<reference evidence="11 12" key="1">
    <citation type="submission" date="2016-05" db="EMBL/GenBank/DDBJ databases">
        <title>Paenibacillus sp. 1ZS3-15 nov., isolated from the rhizosphere soil.</title>
        <authorList>
            <person name="Zhang X.X."/>
            <person name="Zhang J."/>
        </authorList>
    </citation>
    <scope>NUCLEOTIDE SEQUENCE [LARGE SCALE GENOMIC DNA]</scope>
    <source>
        <strain evidence="11 12">1ZS3-15</strain>
    </source>
</reference>
<comment type="caution">
    <text evidence="11">The sequence shown here is derived from an EMBL/GenBank/DDBJ whole genome shotgun (WGS) entry which is preliminary data.</text>
</comment>
<dbReference type="InterPro" id="IPR003660">
    <property type="entry name" value="HAMP_dom"/>
</dbReference>
<dbReference type="Pfam" id="PF02743">
    <property type="entry name" value="dCache_1"/>
    <property type="match status" value="1"/>
</dbReference>
<feature type="transmembrane region" description="Helical" evidence="9">
    <location>
        <begin position="297"/>
        <end position="315"/>
    </location>
</feature>
<evidence type="ECO:0000313" key="12">
    <source>
        <dbReference type="Proteomes" id="UP000078454"/>
    </source>
</evidence>
<evidence type="ECO:0000313" key="11">
    <source>
        <dbReference type="EMBL" id="OAS16547.1"/>
    </source>
</evidence>
<dbReference type="Pfam" id="PF02518">
    <property type="entry name" value="HATPase_c"/>
    <property type="match status" value="1"/>
</dbReference>
<keyword evidence="8 9" id="KW-0472">Membrane</keyword>
<keyword evidence="5 9" id="KW-0812">Transmembrane</keyword>
<feature type="domain" description="HAMP" evidence="10">
    <location>
        <begin position="317"/>
        <end position="369"/>
    </location>
</feature>
<dbReference type="InterPro" id="IPR033479">
    <property type="entry name" value="dCache_1"/>
</dbReference>
<keyword evidence="6" id="KW-0418">Kinase</keyword>
<sequence length="588" mass="66687">MKFIRSLFHYSASIQAKIFVTFSIIVLLSIAAISVTTYLNFSRTIEKNAINYVSDSVKHANDNFELIFEDIQKISTVIVTNKTNVIDAITSSNDPVSLEGFREKQDSENFLLSLIAYKASISRIAIIGLNGKIFNTGGSLIFNSILDQPWFESASTSKDKQILIDAPAVGSVSFTRIIRQNNRPVGVVIIDFDKDTIEQMFAINPVEGSLLYVADPLGNFIFQPEHEQVQSNMQNSPLSPFYTSVEPLTSLSSSVFDLNDHKYLAVRYHSNITGWLTLGLIPYKALLKDASRIRSQIGQIVALVFFVVLLVSIALSRQITKNIKHFSFTMKKVQEGNLHARPHVVSKDEIGDLSEGFNLMMNNITTLMKEIKIQEQGKREAELFALQAQIRPHFIYNTLGTIKNLARMQNVKNVEELLGSFIELLRMTLGHTREIITIREELDYLKSYIHIQKYKYLDRITVMLQAEDDILDCQTLKLVLQPILENAMIHAIGQSDKNLFITVRIYSELNRVKFEVTDNGIGMTPEQIERVLESSEHDESFNGIGMKNVNERIRRTFGNEYGIAILSEVGMYTTVEFTIPEMRKRSKA</sequence>
<accession>A0A198A5Y9</accession>
<evidence type="ECO:0000256" key="7">
    <source>
        <dbReference type="ARBA" id="ARBA00022989"/>
    </source>
</evidence>
<evidence type="ECO:0000256" key="6">
    <source>
        <dbReference type="ARBA" id="ARBA00022777"/>
    </source>
</evidence>
<protein>
    <recommendedName>
        <fullName evidence="10">HAMP domain-containing protein</fullName>
    </recommendedName>
</protein>
<evidence type="ECO:0000256" key="4">
    <source>
        <dbReference type="ARBA" id="ARBA00022679"/>
    </source>
</evidence>
<keyword evidence="3" id="KW-0597">Phosphoprotein</keyword>
<gene>
    <name evidence="11" type="ORF">A8708_20625</name>
</gene>
<evidence type="ECO:0000256" key="1">
    <source>
        <dbReference type="ARBA" id="ARBA00004651"/>
    </source>
</evidence>
<dbReference type="STRING" id="1850517.A8708_20625"/>
<dbReference type="InterPro" id="IPR036890">
    <property type="entry name" value="HATPase_C_sf"/>
</dbReference>
<dbReference type="Proteomes" id="UP000078454">
    <property type="component" value="Unassembled WGS sequence"/>
</dbReference>
<evidence type="ECO:0000256" key="3">
    <source>
        <dbReference type="ARBA" id="ARBA00022553"/>
    </source>
</evidence>
<dbReference type="InterPro" id="IPR010559">
    <property type="entry name" value="Sig_transdc_His_kin_internal"/>
</dbReference>
<dbReference type="Pfam" id="PF06580">
    <property type="entry name" value="His_kinase"/>
    <property type="match status" value="1"/>
</dbReference>
<dbReference type="CDD" id="cd18773">
    <property type="entry name" value="PDC1_HK_sensor"/>
    <property type="match status" value="1"/>
</dbReference>
<dbReference type="SMART" id="SM00387">
    <property type="entry name" value="HATPase_c"/>
    <property type="match status" value="1"/>
</dbReference>
<dbReference type="AlphaFoldDB" id="A0A198A5Y9"/>
<dbReference type="GO" id="GO:0000155">
    <property type="term" value="F:phosphorelay sensor kinase activity"/>
    <property type="evidence" value="ECO:0007669"/>
    <property type="project" value="InterPro"/>
</dbReference>
<dbReference type="SMART" id="SM00304">
    <property type="entry name" value="HAMP"/>
    <property type="match status" value="1"/>
</dbReference>
<dbReference type="SUPFAM" id="SSF158472">
    <property type="entry name" value="HAMP domain-like"/>
    <property type="match status" value="1"/>
</dbReference>
<proteinExistence type="predicted"/>
<organism evidence="11 12">
    <name type="scientific">Paenibacillus oryzisoli</name>
    <dbReference type="NCBI Taxonomy" id="1850517"/>
    <lineage>
        <taxon>Bacteria</taxon>
        <taxon>Bacillati</taxon>
        <taxon>Bacillota</taxon>
        <taxon>Bacilli</taxon>
        <taxon>Bacillales</taxon>
        <taxon>Paenibacillaceae</taxon>
        <taxon>Paenibacillus</taxon>
    </lineage>
</organism>
<dbReference type="PANTHER" id="PTHR34220:SF7">
    <property type="entry name" value="SENSOR HISTIDINE KINASE YPDA"/>
    <property type="match status" value="1"/>
</dbReference>